<evidence type="ECO:0000256" key="1">
    <source>
        <dbReference type="SAM" id="Phobius"/>
    </source>
</evidence>
<dbReference type="SMART" id="SM00671">
    <property type="entry name" value="SEL1"/>
    <property type="match status" value="3"/>
</dbReference>
<comment type="caution">
    <text evidence="2">The sequence shown here is derived from an EMBL/GenBank/DDBJ whole genome shotgun (WGS) entry which is preliminary data.</text>
</comment>
<protein>
    <recommendedName>
        <fullName evidence="4">Sel1 repeat family protein</fullName>
    </recommendedName>
</protein>
<feature type="transmembrane region" description="Helical" evidence="1">
    <location>
        <begin position="233"/>
        <end position="251"/>
    </location>
</feature>
<evidence type="ECO:0008006" key="4">
    <source>
        <dbReference type="Google" id="ProtNLM"/>
    </source>
</evidence>
<keyword evidence="3" id="KW-1185">Reference proteome</keyword>
<feature type="transmembrane region" description="Helical" evidence="1">
    <location>
        <begin position="318"/>
        <end position="335"/>
    </location>
</feature>
<dbReference type="SUPFAM" id="SSF81901">
    <property type="entry name" value="HCP-like"/>
    <property type="match status" value="1"/>
</dbReference>
<gene>
    <name evidence="2" type="ORF">KGMB02408_00560</name>
</gene>
<dbReference type="InterPro" id="IPR011990">
    <property type="entry name" value="TPR-like_helical_dom_sf"/>
</dbReference>
<name>A0A401LNS9_9BACE</name>
<dbReference type="InterPro" id="IPR006597">
    <property type="entry name" value="Sel1-like"/>
</dbReference>
<dbReference type="PANTHER" id="PTHR11102:SF160">
    <property type="entry name" value="ERAD-ASSOCIATED E3 UBIQUITIN-PROTEIN LIGASE COMPONENT HRD3"/>
    <property type="match status" value="1"/>
</dbReference>
<reference evidence="2 3" key="1">
    <citation type="submission" date="2018-10" db="EMBL/GenBank/DDBJ databases">
        <title>Draft Genome Sequence of Bacteroides sp. KCTC 15687.</title>
        <authorList>
            <person name="Yu S.Y."/>
            <person name="Kim J.S."/>
            <person name="Oh B.S."/>
            <person name="Park S.H."/>
            <person name="Kang S.W."/>
            <person name="Park J.E."/>
            <person name="Choi S.H."/>
            <person name="Han K.I."/>
            <person name="Lee K.C."/>
            <person name="Eom M.K."/>
            <person name="Suh M.K."/>
            <person name="Lee D.H."/>
            <person name="Yoon H."/>
            <person name="Kim B."/>
            <person name="Yang S.J."/>
            <person name="Lee J.S."/>
            <person name="Lee J.H."/>
        </authorList>
    </citation>
    <scope>NUCLEOTIDE SEQUENCE [LARGE SCALE GENOMIC DNA]</scope>
    <source>
        <strain evidence="2 3">KCTC 15687</strain>
    </source>
</reference>
<keyword evidence="1" id="KW-1133">Transmembrane helix</keyword>
<evidence type="ECO:0000313" key="2">
    <source>
        <dbReference type="EMBL" id="GCB33111.1"/>
    </source>
</evidence>
<feature type="transmembrane region" description="Helical" evidence="1">
    <location>
        <begin position="341"/>
        <end position="363"/>
    </location>
</feature>
<dbReference type="AlphaFoldDB" id="A0A401LNS9"/>
<feature type="transmembrane region" description="Helical" evidence="1">
    <location>
        <begin position="289"/>
        <end position="306"/>
    </location>
</feature>
<dbReference type="Pfam" id="PF08238">
    <property type="entry name" value="Sel1"/>
    <property type="match status" value="3"/>
</dbReference>
<dbReference type="InterPro" id="IPR050767">
    <property type="entry name" value="Sel1_AlgK"/>
</dbReference>
<keyword evidence="1" id="KW-0812">Transmembrane</keyword>
<dbReference type="PANTHER" id="PTHR11102">
    <property type="entry name" value="SEL-1-LIKE PROTEIN"/>
    <property type="match status" value="1"/>
</dbReference>
<sequence>MQDDVEALKQKAEQGDVQAQYNMGMLYEQGKGVPKSYTEAAKWLKKAADNGFVQAQLRLAYYYEVGAFTDMNYVEAARYYNLAAQQGNAQAMNTLGRYYMDGLGVKKDLNKAKDLFEGALKGGNREAENNLKKLQQLLPADAVKTSTDTRVASKEKNTEVASHVAKKKDMKSAVESKQSVQDIGTPMGIVDEDDLSAAGIEILDTSDQYNGIPYPKGMLKSIFMKSLDEKGKIGGEVFWGGVILLILSLWGSRYMMNKSGFSFRGVTIIVGSFLFAGTMRGFFARYNFFGDWFDWVMIVLLIVGVYKCITGSEGLNKLWAILASLILGFVIYHTAMITFFISGWFLGGICMAFVTGLFMHGVLKIELSSRGSSGGGTTFVDSSSEKKCNYDTMKCRYYGKGQYNTLACNSPVYSYGKEECPFNGYGCGQCQYYKDSV</sequence>
<feature type="transmembrane region" description="Helical" evidence="1">
    <location>
        <begin position="263"/>
        <end position="283"/>
    </location>
</feature>
<dbReference type="Gene3D" id="1.25.40.10">
    <property type="entry name" value="Tetratricopeptide repeat domain"/>
    <property type="match status" value="1"/>
</dbReference>
<accession>A0A401LNS9</accession>
<proteinExistence type="predicted"/>
<dbReference type="EMBL" id="BHWB01000001">
    <property type="protein sequence ID" value="GCB33111.1"/>
    <property type="molecule type" value="Genomic_DNA"/>
</dbReference>
<evidence type="ECO:0000313" key="3">
    <source>
        <dbReference type="Proteomes" id="UP000288079"/>
    </source>
</evidence>
<organism evidence="2 3">
    <name type="scientific">Bacteroides faecalis</name>
    <dbReference type="NCBI Taxonomy" id="2447885"/>
    <lineage>
        <taxon>Bacteria</taxon>
        <taxon>Pseudomonadati</taxon>
        <taxon>Bacteroidota</taxon>
        <taxon>Bacteroidia</taxon>
        <taxon>Bacteroidales</taxon>
        <taxon>Bacteroidaceae</taxon>
        <taxon>Bacteroides</taxon>
    </lineage>
</organism>
<dbReference type="Proteomes" id="UP000288079">
    <property type="component" value="Unassembled WGS sequence"/>
</dbReference>
<keyword evidence="1" id="KW-0472">Membrane</keyword>